<organism evidence="1 2">
    <name type="scientific">Desmospora profundinema</name>
    <dbReference type="NCBI Taxonomy" id="1571184"/>
    <lineage>
        <taxon>Bacteria</taxon>
        <taxon>Bacillati</taxon>
        <taxon>Bacillota</taxon>
        <taxon>Bacilli</taxon>
        <taxon>Bacillales</taxon>
        <taxon>Thermoactinomycetaceae</taxon>
        <taxon>Desmospora</taxon>
    </lineage>
</organism>
<dbReference type="Proteomes" id="UP001185012">
    <property type="component" value="Unassembled WGS sequence"/>
</dbReference>
<dbReference type="EMBL" id="JAVDQG010000004">
    <property type="protein sequence ID" value="MDR6226280.1"/>
    <property type="molecule type" value="Genomic_DNA"/>
</dbReference>
<proteinExistence type="predicted"/>
<comment type="caution">
    <text evidence="1">The sequence shown here is derived from an EMBL/GenBank/DDBJ whole genome shotgun (WGS) entry which is preliminary data.</text>
</comment>
<protein>
    <submittedName>
        <fullName evidence="1">Uncharacterized protein</fullName>
    </submittedName>
</protein>
<evidence type="ECO:0000313" key="1">
    <source>
        <dbReference type="EMBL" id="MDR6226280.1"/>
    </source>
</evidence>
<keyword evidence="2" id="KW-1185">Reference proteome</keyword>
<gene>
    <name evidence="1" type="ORF">JOE21_002286</name>
</gene>
<evidence type="ECO:0000313" key="2">
    <source>
        <dbReference type="Proteomes" id="UP001185012"/>
    </source>
</evidence>
<reference evidence="1 2" key="1">
    <citation type="submission" date="2023-07" db="EMBL/GenBank/DDBJ databases">
        <title>Genomic Encyclopedia of Type Strains, Phase IV (KMG-IV): sequencing the most valuable type-strain genomes for metagenomic binning, comparative biology and taxonomic classification.</title>
        <authorList>
            <person name="Goeker M."/>
        </authorList>
    </citation>
    <scope>NUCLEOTIDE SEQUENCE [LARGE SCALE GENOMIC DNA]</scope>
    <source>
        <strain evidence="1 2">DSM 45903</strain>
    </source>
</reference>
<sequence length="62" mass="7209">MPGLSFPTGYRCFPRFASIVHASPSIFLPWIPQPIKKPDIEEEFKFSPMSDLSRKKVPFRQQ</sequence>
<accession>A0ABU1INB8</accession>
<name>A0ABU1INB8_9BACL</name>